<dbReference type="PANTHER" id="PTHR33167:SF18">
    <property type="entry name" value="GB|AAF67766.1"/>
    <property type="match status" value="1"/>
</dbReference>
<name>A0AAV6Y6P5_9LAMI</name>
<accession>A0AAV6Y6P5</accession>
<sequence>MQCTSYFPIYYHLGDLSIGVRGSSSHMFNSNADCGEERGYNVSLPPRNMDQYPAYDKEVLRQIIQNHEATFRYQVGELHRLYQRQRELMDETRVREIFTQHFLSQTLEPNHCSSQALPDSSQTTSRTTSWILGDHSHHKLSVLTAERIQQPPDFVAKNIQEPVKSFPVPLIRKNGSQEIESVSSKGTEKRILDLELPADVGEQFEEGNQHASDSDIGSVTTRDSSRCFLNKRKINTLIDLNEPVQHESTGSSSGLLNCDTGPGGINSSMAIDLNYLPVDCFPENGLNKEFLKIETQIDLNISVVIDEPSLPTIVGIKSAGDIDLVGPVSPENKECSPPRGKSEDIQIKTRPLLSDTIAAQTLVMISSSDKSLVLFAEIVSSIGDDLENEIVKLHNRATDHGQNELPNGINDLCEENARVFRQEAETDTLSGKSRKGHAKRTSTLRRNAGKKAACSKLRKHPKLSTSDVVKKGMNSTLKMPVMSSKHGVLLSWGKVKKRRGGRRHRANKNFFLFVS</sequence>
<evidence type="ECO:0000313" key="3">
    <source>
        <dbReference type="Proteomes" id="UP000826271"/>
    </source>
</evidence>
<dbReference type="EMBL" id="WHWC01000002">
    <property type="protein sequence ID" value="KAG8388722.1"/>
    <property type="molecule type" value="Genomic_DNA"/>
</dbReference>
<feature type="region of interest" description="Disordered" evidence="1">
    <location>
        <begin position="424"/>
        <end position="450"/>
    </location>
</feature>
<evidence type="ECO:0000256" key="1">
    <source>
        <dbReference type="SAM" id="MobiDB-lite"/>
    </source>
</evidence>
<comment type="caution">
    <text evidence="2">The sequence shown here is derived from an EMBL/GenBank/DDBJ whole genome shotgun (WGS) entry which is preliminary data.</text>
</comment>
<dbReference type="AlphaFoldDB" id="A0AAV6Y6P5"/>
<gene>
    <name evidence="2" type="ORF">BUALT_Bualt02G0154900</name>
</gene>
<organism evidence="2 3">
    <name type="scientific">Buddleja alternifolia</name>
    <dbReference type="NCBI Taxonomy" id="168488"/>
    <lineage>
        <taxon>Eukaryota</taxon>
        <taxon>Viridiplantae</taxon>
        <taxon>Streptophyta</taxon>
        <taxon>Embryophyta</taxon>
        <taxon>Tracheophyta</taxon>
        <taxon>Spermatophyta</taxon>
        <taxon>Magnoliopsida</taxon>
        <taxon>eudicotyledons</taxon>
        <taxon>Gunneridae</taxon>
        <taxon>Pentapetalae</taxon>
        <taxon>asterids</taxon>
        <taxon>lamiids</taxon>
        <taxon>Lamiales</taxon>
        <taxon>Scrophulariaceae</taxon>
        <taxon>Buddlejeae</taxon>
        <taxon>Buddleja</taxon>
    </lineage>
</organism>
<protein>
    <submittedName>
        <fullName evidence="2">Uncharacterized protein</fullName>
    </submittedName>
</protein>
<feature type="compositionally biased region" description="Basic residues" evidence="1">
    <location>
        <begin position="432"/>
        <end position="449"/>
    </location>
</feature>
<dbReference type="Proteomes" id="UP000826271">
    <property type="component" value="Unassembled WGS sequence"/>
</dbReference>
<evidence type="ECO:0000313" key="2">
    <source>
        <dbReference type="EMBL" id="KAG8388722.1"/>
    </source>
</evidence>
<reference evidence="2" key="1">
    <citation type="submission" date="2019-10" db="EMBL/GenBank/DDBJ databases">
        <authorList>
            <person name="Zhang R."/>
            <person name="Pan Y."/>
            <person name="Wang J."/>
            <person name="Ma R."/>
            <person name="Yu S."/>
        </authorList>
    </citation>
    <scope>NUCLEOTIDE SEQUENCE</scope>
    <source>
        <strain evidence="2">LA-IB0</strain>
        <tissue evidence="2">Leaf</tissue>
    </source>
</reference>
<proteinExistence type="predicted"/>
<dbReference type="PANTHER" id="PTHR33167">
    <property type="entry name" value="TRANSCRIPTION FACTOR, PUTATIVE (DUF863)-RELATED"/>
    <property type="match status" value="1"/>
</dbReference>
<keyword evidence="3" id="KW-1185">Reference proteome</keyword>